<evidence type="ECO:0000256" key="2">
    <source>
        <dbReference type="SAM" id="SignalP"/>
    </source>
</evidence>
<feature type="signal peptide" evidence="2">
    <location>
        <begin position="1"/>
        <end position="24"/>
    </location>
</feature>
<dbReference type="Proteomes" id="UP000515317">
    <property type="component" value="Chromosome"/>
</dbReference>
<gene>
    <name evidence="3" type="ORF">IZ6_23970</name>
</gene>
<name>A0A6S6QWP9_9HYPH</name>
<sequence length="216" mass="24255">MDKTRIFSTFAAVALLSMAAPAHAQTFRELMEDIGLQDRKQEKMDFSERAPLVLPPSTDAAALPPPEDGAALATVNPNWPNDPDVQAALEEEEKEKIPERQRRKYKENQANEIYKFQRQEREAGRVAAANPREYDTNFDRNKVLTPEQLKEVQKREAEMAKTGAPVAAIEPERKRLTDPPPGYRTPSAEQAYGPGEGDRKKGFFSRVNPFASNSSK</sequence>
<feature type="compositionally biased region" description="Basic and acidic residues" evidence="1">
    <location>
        <begin position="115"/>
        <end position="124"/>
    </location>
</feature>
<evidence type="ECO:0000313" key="3">
    <source>
        <dbReference type="EMBL" id="BCJ91662.1"/>
    </source>
</evidence>
<feature type="chain" id="PRO_5028162496" description="DUF3106 domain-containing protein" evidence="2">
    <location>
        <begin position="25"/>
        <end position="216"/>
    </location>
</feature>
<dbReference type="RefSeq" id="WP_222875290.1">
    <property type="nucleotide sequence ID" value="NZ_AP023361.1"/>
</dbReference>
<feature type="region of interest" description="Disordered" evidence="1">
    <location>
        <begin position="45"/>
        <end position="216"/>
    </location>
</feature>
<proteinExistence type="predicted"/>
<evidence type="ECO:0008006" key="5">
    <source>
        <dbReference type="Google" id="ProtNLM"/>
    </source>
</evidence>
<evidence type="ECO:0000313" key="4">
    <source>
        <dbReference type="Proteomes" id="UP000515317"/>
    </source>
</evidence>
<reference evidence="3 4" key="1">
    <citation type="submission" date="2020-08" db="EMBL/GenBank/DDBJ databases">
        <title>Genome sequence of Rhizobiales bacterium strain IZ6.</title>
        <authorList>
            <person name="Nakai R."/>
            <person name="Naganuma T."/>
        </authorList>
    </citation>
    <scope>NUCLEOTIDE SEQUENCE [LARGE SCALE GENOMIC DNA]</scope>
    <source>
        <strain evidence="3 4">IZ6</strain>
    </source>
</reference>
<dbReference type="KEGG" id="tso:IZ6_23970"/>
<accession>A0A6S6QWP9</accession>
<evidence type="ECO:0000256" key="1">
    <source>
        <dbReference type="SAM" id="MobiDB-lite"/>
    </source>
</evidence>
<keyword evidence="2" id="KW-0732">Signal</keyword>
<dbReference type="EMBL" id="AP023361">
    <property type="protein sequence ID" value="BCJ91662.1"/>
    <property type="molecule type" value="Genomic_DNA"/>
</dbReference>
<organism evidence="3 4">
    <name type="scientific">Terrihabitans soli</name>
    <dbReference type="NCBI Taxonomy" id="708113"/>
    <lineage>
        <taxon>Bacteria</taxon>
        <taxon>Pseudomonadati</taxon>
        <taxon>Pseudomonadota</taxon>
        <taxon>Alphaproteobacteria</taxon>
        <taxon>Hyphomicrobiales</taxon>
        <taxon>Terrihabitans</taxon>
    </lineage>
</organism>
<dbReference type="AlphaFoldDB" id="A0A6S6QWP9"/>
<feature type="compositionally biased region" description="Basic and acidic residues" evidence="1">
    <location>
        <begin position="132"/>
        <end position="159"/>
    </location>
</feature>
<protein>
    <recommendedName>
        <fullName evidence="5">DUF3106 domain-containing protein</fullName>
    </recommendedName>
</protein>
<keyword evidence="4" id="KW-1185">Reference proteome</keyword>